<dbReference type="AlphaFoldDB" id="A0A444MAE7"/>
<name>A0A444MAE7_9RHOB</name>
<dbReference type="RefSeq" id="WP_128489591.1">
    <property type="nucleotide sequence ID" value="NZ_JBHLXB010000001.1"/>
</dbReference>
<protein>
    <submittedName>
        <fullName evidence="1">Sarcosine oxidase subunit delta</fullName>
    </submittedName>
</protein>
<evidence type="ECO:0000313" key="1">
    <source>
        <dbReference type="EMBL" id="RWY40425.1"/>
    </source>
</evidence>
<dbReference type="OrthoDB" id="5420070at2"/>
<dbReference type="GO" id="GO:0046653">
    <property type="term" value="P:tetrahydrofolate metabolic process"/>
    <property type="evidence" value="ECO:0007669"/>
    <property type="project" value="InterPro"/>
</dbReference>
<organism evidence="1 2">
    <name type="scientific">Falsigemmobacter intermedius</name>
    <dbReference type="NCBI Taxonomy" id="1553448"/>
    <lineage>
        <taxon>Bacteria</taxon>
        <taxon>Pseudomonadati</taxon>
        <taxon>Pseudomonadota</taxon>
        <taxon>Alphaproteobacteria</taxon>
        <taxon>Rhodobacterales</taxon>
        <taxon>Paracoccaceae</taxon>
        <taxon>Falsigemmobacter</taxon>
    </lineage>
</organism>
<dbReference type="InterPro" id="IPR006279">
    <property type="entry name" value="SoxD"/>
</dbReference>
<dbReference type="InterPro" id="IPR038561">
    <property type="entry name" value="SoxD_sf"/>
</dbReference>
<gene>
    <name evidence="1" type="ORF">EP867_12200</name>
</gene>
<evidence type="ECO:0000313" key="2">
    <source>
        <dbReference type="Proteomes" id="UP000287168"/>
    </source>
</evidence>
<accession>A0A444MAE7</accession>
<dbReference type="Pfam" id="PF04267">
    <property type="entry name" value="SoxD"/>
    <property type="match status" value="1"/>
</dbReference>
<dbReference type="EMBL" id="SBLC01000016">
    <property type="protein sequence ID" value="RWY40425.1"/>
    <property type="molecule type" value="Genomic_DNA"/>
</dbReference>
<dbReference type="Gene3D" id="3.30.2270.10">
    <property type="entry name" value="Folate-binding superfamily"/>
    <property type="match status" value="1"/>
</dbReference>
<proteinExistence type="predicted"/>
<keyword evidence="2" id="KW-1185">Reference proteome</keyword>
<dbReference type="GO" id="GO:0008115">
    <property type="term" value="F:sarcosine oxidase activity"/>
    <property type="evidence" value="ECO:0007669"/>
    <property type="project" value="InterPro"/>
</dbReference>
<comment type="caution">
    <text evidence="1">The sequence shown here is derived from an EMBL/GenBank/DDBJ whole genome shotgun (WGS) entry which is preliminary data.</text>
</comment>
<sequence>MQIFSCPFCGERPEVEFHFGGDLGNLRPEGFQSVSAETWSQYLYFRNNPKGVAREFWLHLPCGELFALERDTVTMQAAPGRALSHEADK</sequence>
<reference evidence="1 2" key="1">
    <citation type="journal article" date="2015" name="Int. J. Syst. Evol. Microbiol.">
        <title>Gemmobacter intermedius sp. nov., isolated from a white stork (Ciconia ciconia).</title>
        <authorList>
            <person name="Kampfer P."/>
            <person name="Jerzak L."/>
            <person name="Wilharm G."/>
            <person name="Golke J."/>
            <person name="Busse H.J."/>
            <person name="Glaeser S.P."/>
        </authorList>
    </citation>
    <scope>NUCLEOTIDE SEQUENCE [LARGE SCALE GENOMIC DNA]</scope>
    <source>
        <strain evidence="1 2">119/4</strain>
    </source>
</reference>
<dbReference type="Proteomes" id="UP000287168">
    <property type="component" value="Unassembled WGS sequence"/>
</dbReference>